<proteinExistence type="predicted"/>
<gene>
    <name evidence="1" type="ORF">LCGC14_0854570</name>
</gene>
<comment type="caution">
    <text evidence="1">The sequence shown here is derived from an EMBL/GenBank/DDBJ whole genome shotgun (WGS) entry which is preliminary data.</text>
</comment>
<reference evidence="1" key="1">
    <citation type="journal article" date="2015" name="Nature">
        <title>Complex archaea that bridge the gap between prokaryotes and eukaryotes.</title>
        <authorList>
            <person name="Spang A."/>
            <person name="Saw J.H."/>
            <person name="Jorgensen S.L."/>
            <person name="Zaremba-Niedzwiedzka K."/>
            <person name="Martijn J."/>
            <person name="Lind A.E."/>
            <person name="van Eijk R."/>
            <person name="Schleper C."/>
            <person name="Guy L."/>
            <person name="Ettema T.J."/>
        </authorList>
    </citation>
    <scope>NUCLEOTIDE SEQUENCE</scope>
</reference>
<sequence>MKEIKILGKEWNLAEILMKNKIINNKTQYNRLRKPQLIEYLINLVLTLSNGNKKRFLINVDEQKEDTIEIHKNIKRNKEESEKNLNFLLKCSKIIKEEIISNDDLDLIMEDGFNEVFLSPQLRFNEDIINYLFEFFIKIKKESKNIFDLELNNKNISKNFKLKNIVSSLHNHFAEKVENLIDIFRSEEFLLIILIYYLYKKLREEVYKTYDCIELNEEDLSIFDEKFIEIIIIVYNFLNKSSQLDLNLENFEDLLNSFCDKGYKELELKFHPFPWTCY</sequence>
<organism evidence="1">
    <name type="scientific">marine sediment metagenome</name>
    <dbReference type="NCBI Taxonomy" id="412755"/>
    <lineage>
        <taxon>unclassified sequences</taxon>
        <taxon>metagenomes</taxon>
        <taxon>ecological metagenomes</taxon>
    </lineage>
</organism>
<name>A0A0F9PUI0_9ZZZZ</name>
<protein>
    <submittedName>
        <fullName evidence="1">Uncharacterized protein</fullName>
    </submittedName>
</protein>
<dbReference type="EMBL" id="LAZR01002567">
    <property type="protein sequence ID" value="KKN28402.1"/>
    <property type="molecule type" value="Genomic_DNA"/>
</dbReference>
<dbReference type="AlphaFoldDB" id="A0A0F9PUI0"/>
<evidence type="ECO:0000313" key="1">
    <source>
        <dbReference type="EMBL" id="KKN28402.1"/>
    </source>
</evidence>
<accession>A0A0F9PUI0</accession>